<dbReference type="EMBL" id="OOFM01000001">
    <property type="protein sequence ID" value="SPL61638.1"/>
    <property type="molecule type" value="Genomic_DNA"/>
</dbReference>
<dbReference type="Proteomes" id="UP000246073">
    <property type="component" value="Unassembled WGS sequence"/>
</dbReference>
<accession>A0A2P9HC30</accession>
<protein>
    <submittedName>
        <fullName evidence="1">Transketolase</fullName>
        <ecNumber evidence="1">2.2.1.1</ecNumber>
    </submittedName>
</protein>
<sequence>MGSGLLTFLTNMRAAGKKSVIGKEVAAMNFASPVFDMLQLANCIEDDVIGLNGFGASASMHGEISSGAR</sequence>
<dbReference type="EC" id="2.2.1.1" evidence="1"/>
<name>A0A2P9HC30_9HYPH</name>
<organism evidence="1 2">
    <name type="scientific">Ochrobactrum soli</name>
    <dbReference type="NCBI Taxonomy" id="2448455"/>
    <lineage>
        <taxon>Bacteria</taxon>
        <taxon>Pseudomonadati</taxon>
        <taxon>Pseudomonadota</taxon>
        <taxon>Alphaproteobacteria</taxon>
        <taxon>Hyphomicrobiales</taxon>
        <taxon>Brucellaceae</taxon>
        <taxon>Brucella/Ochrobactrum group</taxon>
        <taxon>Ochrobactrum</taxon>
    </lineage>
</organism>
<dbReference type="GO" id="GO:0004802">
    <property type="term" value="F:transketolase activity"/>
    <property type="evidence" value="ECO:0007669"/>
    <property type="project" value="UniProtKB-EC"/>
</dbReference>
<proteinExistence type="predicted"/>
<keyword evidence="1" id="KW-0808">Transferase</keyword>
<gene>
    <name evidence="1" type="ORF">OHAE_4430</name>
</gene>
<dbReference type="AlphaFoldDB" id="A0A2P9HC30"/>
<evidence type="ECO:0000313" key="1">
    <source>
        <dbReference type="EMBL" id="SPL61638.1"/>
    </source>
</evidence>
<dbReference type="RefSeq" id="WP_109365859.1">
    <property type="nucleotide sequence ID" value="NZ_OOFM01000001.1"/>
</dbReference>
<reference evidence="2" key="1">
    <citation type="submission" date="2017-12" db="EMBL/GenBank/DDBJ databases">
        <authorList>
            <person name="Diaz M."/>
        </authorList>
    </citation>
    <scope>NUCLEOTIDE SEQUENCE [LARGE SCALE GENOMIC DNA]</scope>
    <source>
        <strain evidence="2">FI11154</strain>
    </source>
</reference>
<evidence type="ECO:0000313" key="2">
    <source>
        <dbReference type="Proteomes" id="UP000246073"/>
    </source>
</evidence>